<keyword evidence="7" id="KW-0067">ATP-binding</keyword>
<proteinExistence type="inferred from homology"/>
<dbReference type="CDD" id="cd09641">
    <property type="entry name" value="Cas3''_I"/>
    <property type="match status" value="1"/>
</dbReference>
<reference evidence="12" key="1">
    <citation type="submission" date="2021-03" db="EMBL/GenBank/DDBJ databases">
        <title>Ottowia sp. 27C isolated from the cloaca of a Giant Asian pond turtle (Heosemys grandis).</title>
        <authorList>
            <person name="Spergser J."/>
            <person name="Busse H.-J."/>
        </authorList>
    </citation>
    <scope>NUCLEOTIDE SEQUENCE</scope>
    <source>
        <strain evidence="12">27C</strain>
    </source>
</reference>
<evidence type="ECO:0000256" key="6">
    <source>
        <dbReference type="ARBA" id="ARBA00022806"/>
    </source>
</evidence>
<dbReference type="Proteomes" id="UP000663903">
    <property type="component" value="Chromosome"/>
</dbReference>
<evidence type="ECO:0000256" key="2">
    <source>
        <dbReference type="ARBA" id="ARBA00009046"/>
    </source>
</evidence>
<name>A0A975CLM1_9BURK</name>
<keyword evidence="12" id="KW-0540">Nuclease</keyword>
<dbReference type="SUPFAM" id="SSF109604">
    <property type="entry name" value="HD-domain/PDEase-like"/>
    <property type="match status" value="1"/>
</dbReference>
<evidence type="ECO:0000256" key="3">
    <source>
        <dbReference type="ARBA" id="ARBA00022723"/>
    </source>
</evidence>
<evidence type="ECO:0000256" key="8">
    <source>
        <dbReference type="ARBA" id="ARBA00023118"/>
    </source>
</evidence>
<evidence type="ECO:0000313" key="12">
    <source>
        <dbReference type="EMBL" id="QTD45748.1"/>
    </source>
</evidence>
<evidence type="ECO:0000259" key="11">
    <source>
        <dbReference type="PROSITE" id="PS51643"/>
    </source>
</evidence>
<dbReference type="KEGG" id="otd:J1M35_02175"/>
<evidence type="ECO:0000256" key="5">
    <source>
        <dbReference type="ARBA" id="ARBA00022801"/>
    </source>
</evidence>
<evidence type="ECO:0000313" key="13">
    <source>
        <dbReference type="Proteomes" id="UP000663903"/>
    </source>
</evidence>
<dbReference type="SUPFAM" id="SSF52540">
    <property type="entry name" value="P-loop containing nucleoside triphosphate hydrolases"/>
    <property type="match status" value="1"/>
</dbReference>
<dbReference type="NCBIfam" id="TIGR01596">
    <property type="entry name" value="cas3_HD"/>
    <property type="match status" value="1"/>
</dbReference>
<keyword evidence="13" id="KW-1185">Reference proteome</keyword>
<keyword evidence="6" id="KW-0347">Helicase</keyword>
<feature type="domain" description="Helicase ATP-binding" evidence="10">
    <location>
        <begin position="263"/>
        <end position="455"/>
    </location>
</feature>
<keyword evidence="12" id="KW-0255">Endonuclease</keyword>
<dbReference type="InterPro" id="IPR038257">
    <property type="entry name" value="CRISPR-assoc_Cas3_HD_sf"/>
</dbReference>
<dbReference type="Gene3D" id="3.40.50.300">
    <property type="entry name" value="P-loop containing nucleotide triphosphate hydrolases"/>
    <property type="match status" value="2"/>
</dbReference>
<gene>
    <name evidence="12" type="ORF">J1M35_02175</name>
</gene>
<sequence length="777" mass="85476">MSISSLEDVEHRARSHTPACGADDRTAERSLRSVFYAHSVKDRPQADWQLLPDHLMAVGERAGLFASWFSAETMVRAAGLLHDVGKYTAEFQARLRGDPRRVDHSTWGAKLAVERFGPLGSLIAYAIAGHHAGLANGRGEGQRSPLYERIAAPLPELATQWARDIALPARLSVPPTFKPHSVDRGNFQLAFLARMVFSCLVDADFLDTEAFYRRANGDSPSARQHPMPDLQALRFRLDAHLAKFSADSGVNRVRADVLQHVRAQAGRDPGLFSLTVPTGGGKTLASLAFALDHAIAHGLRRVIFVIPFTSVVEQNAAVFRKALGDLGEAAVLEHHSAFVAEAPPRSDPDRYESVEKLRLAMENWDAPIVVTTAVQFFESLFAARTSQCRKLHNIAGSVVVIDEAQTMPLKLLRPCVAAVDELARNYRSTVVLCTATQPALESPKFDGGLVGVRELAPEPTQLFEQLARVCVRHIGSLSDEALEHEMRSRDRVLCIVNNRRHARAVYESMAGLPGARHLSTLMCAKHRSKVLGEVRQMLVGGEPCRLVSTSLIEAGVDVDFPTVLRAEAGLDSIAQAAGRCNREGKRAPADSDVIVFATDNEDWAPPPELKQYAQAAREVLRQVPDGDPLSPDAIRRYFELLYWQKGDQQLDAPNLLGLLKDSRIDSLPLETLASKFRMIDSAQVPVIVPYDDSARSLLRDLQFAEGCGGIARALQPYVVQVPQRAFDALYKAGAVSPVAPLKWGEQFMASNNDSIYHPEFGLSWSDPSFIPTDRLMW</sequence>
<accession>A0A975CLM1</accession>
<protein>
    <submittedName>
        <fullName evidence="12">CRISPR-associated endonuclease Cas3</fullName>
    </submittedName>
</protein>
<dbReference type="GO" id="GO:0004519">
    <property type="term" value="F:endonuclease activity"/>
    <property type="evidence" value="ECO:0007669"/>
    <property type="project" value="UniProtKB-KW"/>
</dbReference>
<dbReference type="InterPro" id="IPR054712">
    <property type="entry name" value="Cas3-like_dom"/>
</dbReference>
<dbReference type="PROSITE" id="PS51643">
    <property type="entry name" value="HD_CAS3"/>
    <property type="match status" value="1"/>
</dbReference>
<dbReference type="Gene3D" id="1.10.3210.30">
    <property type="match status" value="1"/>
</dbReference>
<dbReference type="GO" id="GO:0016787">
    <property type="term" value="F:hydrolase activity"/>
    <property type="evidence" value="ECO:0007669"/>
    <property type="project" value="UniProtKB-KW"/>
</dbReference>
<feature type="domain" description="HD Cas3-type" evidence="11">
    <location>
        <begin position="44"/>
        <end position="206"/>
    </location>
</feature>
<dbReference type="Pfam" id="PF22590">
    <property type="entry name" value="Cas3-like_C_2"/>
    <property type="match status" value="1"/>
</dbReference>
<keyword evidence="8" id="KW-0051">Antiviral defense</keyword>
<dbReference type="EMBL" id="CP071796">
    <property type="protein sequence ID" value="QTD45748.1"/>
    <property type="molecule type" value="Genomic_DNA"/>
</dbReference>
<dbReference type="Pfam" id="PF01966">
    <property type="entry name" value="HD"/>
    <property type="match status" value="1"/>
</dbReference>
<comment type="similarity">
    <text evidence="2">In the central section; belongs to the CRISPR-associated helicase Cas3 family.</text>
</comment>
<dbReference type="CDD" id="cd17930">
    <property type="entry name" value="DEXHc_cas3"/>
    <property type="match status" value="1"/>
</dbReference>
<evidence type="ECO:0000256" key="7">
    <source>
        <dbReference type="ARBA" id="ARBA00022840"/>
    </source>
</evidence>
<comment type="similarity">
    <text evidence="1">In the N-terminal section; belongs to the CRISPR-associated nuclease Cas3-HD family.</text>
</comment>
<dbReference type="SMART" id="SM00487">
    <property type="entry name" value="DEXDc"/>
    <property type="match status" value="1"/>
</dbReference>
<organism evidence="12 13">
    <name type="scientific">Ottowia testudinis</name>
    <dbReference type="NCBI Taxonomy" id="2816950"/>
    <lineage>
        <taxon>Bacteria</taxon>
        <taxon>Pseudomonadati</taxon>
        <taxon>Pseudomonadota</taxon>
        <taxon>Betaproteobacteria</taxon>
        <taxon>Burkholderiales</taxon>
        <taxon>Comamonadaceae</taxon>
        <taxon>Ottowia</taxon>
    </lineage>
</organism>
<dbReference type="GO" id="GO:0003676">
    <property type="term" value="F:nucleic acid binding"/>
    <property type="evidence" value="ECO:0007669"/>
    <property type="project" value="InterPro"/>
</dbReference>
<dbReference type="GO" id="GO:0004386">
    <property type="term" value="F:helicase activity"/>
    <property type="evidence" value="ECO:0007669"/>
    <property type="project" value="UniProtKB-KW"/>
</dbReference>
<dbReference type="InterPro" id="IPR027417">
    <property type="entry name" value="P-loop_NTPase"/>
</dbReference>
<evidence type="ECO:0000256" key="1">
    <source>
        <dbReference type="ARBA" id="ARBA00006847"/>
    </source>
</evidence>
<dbReference type="InterPro" id="IPR006483">
    <property type="entry name" value="CRISPR-assoc_Cas3_HD"/>
</dbReference>
<evidence type="ECO:0000259" key="10">
    <source>
        <dbReference type="PROSITE" id="PS51192"/>
    </source>
</evidence>
<keyword evidence="4" id="KW-0547">Nucleotide-binding</keyword>
<dbReference type="InterPro" id="IPR011545">
    <property type="entry name" value="DEAD/DEAH_box_helicase_dom"/>
</dbReference>
<dbReference type="PROSITE" id="PS51192">
    <property type="entry name" value="HELICASE_ATP_BIND_1"/>
    <property type="match status" value="1"/>
</dbReference>
<dbReference type="GO" id="GO:0046872">
    <property type="term" value="F:metal ion binding"/>
    <property type="evidence" value="ECO:0007669"/>
    <property type="project" value="UniProtKB-KW"/>
</dbReference>
<dbReference type="InterPro" id="IPR014001">
    <property type="entry name" value="Helicase_ATP-bd"/>
</dbReference>
<dbReference type="GO" id="GO:0005524">
    <property type="term" value="F:ATP binding"/>
    <property type="evidence" value="ECO:0007669"/>
    <property type="project" value="UniProtKB-KW"/>
</dbReference>
<dbReference type="InterPro" id="IPR006674">
    <property type="entry name" value="HD_domain"/>
</dbReference>
<dbReference type="Pfam" id="PF00270">
    <property type="entry name" value="DEAD"/>
    <property type="match status" value="1"/>
</dbReference>
<dbReference type="GO" id="GO:0051607">
    <property type="term" value="P:defense response to virus"/>
    <property type="evidence" value="ECO:0007669"/>
    <property type="project" value="UniProtKB-KW"/>
</dbReference>
<dbReference type="AlphaFoldDB" id="A0A975CLM1"/>
<keyword evidence="3" id="KW-0479">Metal-binding</keyword>
<keyword evidence="5" id="KW-0378">Hydrolase</keyword>
<feature type="region of interest" description="Disordered" evidence="9">
    <location>
        <begin position="1"/>
        <end position="23"/>
    </location>
</feature>
<evidence type="ECO:0000256" key="4">
    <source>
        <dbReference type="ARBA" id="ARBA00022741"/>
    </source>
</evidence>
<evidence type="ECO:0000256" key="9">
    <source>
        <dbReference type="SAM" id="MobiDB-lite"/>
    </source>
</evidence>